<dbReference type="PRINTS" id="PR00455">
    <property type="entry name" value="HTHTETR"/>
</dbReference>
<organism evidence="6 7">
    <name type="scientific">Novosphingobium humi</name>
    <dbReference type="NCBI Taxonomy" id="2282397"/>
    <lineage>
        <taxon>Bacteria</taxon>
        <taxon>Pseudomonadati</taxon>
        <taxon>Pseudomonadota</taxon>
        <taxon>Alphaproteobacteria</taxon>
        <taxon>Sphingomonadales</taxon>
        <taxon>Sphingomonadaceae</taxon>
        <taxon>Novosphingobium</taxon>
    </lineage>
</organism>
<protein>
    <submittedName>
        <fullName evidence="6">TetR/AcrR family transcriptional regulator</fullName>
    </submittedName>
</protein>
<evidence type="ECO:0000256" key="3">
    <source>
        <dbReference type="ARBA" id="ARBA00023163"/>
    </source>
</evidence>
<feature type="domain" description="HTH tetR-type" evidence="5">
    <location>
        <begin position="10"/>
        <end position="70"/>
    </location>
</feature>
<gene>
    <name evidence="6" type="ORF">PQ457_04800</name>
</gene>
<dbReference type="Gene3D" id="1.10.357.10">
    <property type="entry name" value="Tetracycline Repressor, domain 2"/>
    <property type="match status" value="1"/>
</dbReference>
<evidence type="ECO:0000259" key="5">
    <source>
        <dbReference type="PROSITE" id="PS50977"/>
    </source>
</evidence>
<dbReference type="EMBL" id="CP117417">
    <property type="protein sequence ID" value="WCT78297.1"/>
    <property type="molecule type" value="Genomic_DNA"/>
</dbReference>
<proteinExistence type="predicted"/>
<dbReference type="RefSeq" id="WP_273618627.1">
    <property type="nucleotide sequence ID" value="NZ_CP103868.1"/>
</dbReference>
<evidence type="ECO:0000313" key="7">
    <source>
        <dbReference type="Proteomes" id="UP001218231"/>
    </source>
</evidence>
<dbReference type="InterPro" id="IPR025996">
    <property type="entry name" value="MT1864/Rv1816-like_C"/>
</dbReference>
<evidence type="ECO:0000313" key="6">
    <source>
        <dbReference type="EMBL" id="WCT78297.1"/>
    </source>
</evidence>
<dbReference type="Pfam" id="PF00440">
    <property type="entry name" value="TetR_N"/>
    <property type="match status" value="1"/>
</dbReference>
<dbReference type="PANTHER" id="PTHR30055">
    <property type="entry name" value="HTH-TYPE TRANSCRIPTIONAL REGULATOR RUTR"/>
    <property type="match status" value="1"/>
</dbReference>
<name>A0ABY7U085_9SPHN</name>
<keyword evidence="3" id="KW-0804">Transcription</keyword>
<keyword evidence="2 4" id="KW-0238">DNA-binding</keyword>
<dbReference type="SUPFAM" id="SSF46689">
    <property type="entry name" value="Homeodomain-like"/>
    <property type="match status" value="1"/>
</dbReference>
<dbReference type="PROSITE" id="PS50977">
    <property type="entry name" value="HTH_TETR_2"/>
    <property type="match status" value="1"/>
</dbReference>
<reference evidence="6 7" key="1">
    <citation type="submission" date="2023-02" db="EMBL/GenBank/DDBJ databases">
        <title>Genome sequence of Novosphingobium humi KACC 19094.</title>
        <authorList>
            <person name="Kim S."/>
            <person name="Heo J."/>
            <person name="Kwon S.-W."/>
        </authorList>
    </citation>
    <scope>NUCLEOTIDE SEQUENCE [LARGE SCALE GENOMIC DNA]</scope>
    <source>
        <strain evidence="6 7">KACC 19094</strain>
    </source>
</reference>
<accession>A0ABY7U085</accession>
<dbReference type="InterPro" id="IPR036271">
    <property type="entry name" value="Tet_transcr_reg_TetR-rel_C_sf"/>
</dbReference>
<evidence type="ECO:0000256" key="1">
    <source>
        <dbReference type="ARBA" id="ARBA00023015"/>
    </source>
</evidence>
<sequence>MSEKKQYIRDKLRHNLLNAGRAYLKQHGHNGLSVRTLAQEIGVSPGAPYYHFPDRRSLLLALATEGFNEMLAGTEQVVAGIASPAEKLRRMGLLFIRFAEENPHLLDLMYESELTTPTLDPTLLAFQRAGHAALHDQVIGALPDLDPNDAGVRVVAFWSAIYGFATMRKKGVLRPSEDGALPSVDIAETIVDIVLRAILAKDAPCDPALAGQAD</sequence>
<dbReference type="InterPro" id="IPR050109">
    <property type="entry name" value="HTH-type_TetR-like_transc_reg"/>
</dbReference>
<dbReference type="SUPFAM" id="SSF48498">
    <property type="entry name" value="Tetracyclin repressor-like, C-terminal domain"/>
    <property type="match status" value="1"/>
</dbReference>
<feature type="DNA-binding region" description="H-T-H motif" evidence="4">
    <location>
        <begin position="33"/>
        <end position="52"/>
    </location>
</feature>
<evidence type="ECO:0000256" key="2">
    <source>
        <dbReference type="ARBA" id="ARBA00023125"/>
    </source>
</evidence>
<keyword evidence="7" id="KW-1185">Reference proteome</keyword>
<dbReference type="PANTHER" id="PTHR30055:SF220">
    <property type="entry name" value="TETR-FAMILY REGULATORY PROTEIN"/>
    <property type="match status" value="1"/>
</dbReference>
<dbReference type="InterPro" id="IPR001647">
    <property type="entry name" value="HTH_TetR"/>
</dbReference>
<dbReference type="Proteomes" id="UP001218231">
    <property type="component" value="Chromosome"/>
</dbReference>
<evidence type="ECO:0000256" key="4">
    <source>
        <dbReference type="PROSITE-ProRule" id="PRU00335"/>
    </source>
</evidence>
<keyword evidence="1" id="KW-0805">Transcription regulation</keyword>
<dbReference type="InterPro" id="IPR009057">
    <property type="entry name" value="Homeodomain-like_sf"/>
</dbReference>
<dbReference type="Pfam" id="PF13305">
    <property type="entry name" value="TetR_C_33"/>
    <property type="match status" value="1"/>
</dbReference>